<evidence type="ECO:0000313" key="8">
    <source>
        <dbReference type="Proteomes" id="UP000195667"/>
    </source>
</evidence>
<dbReference type="OrthoDB" id="9803361at2"/>
<dbReference type="PANTHER" id="PTHR33446:SF11">
    <property type="entry name" value="TONB3"/>
    <property type="match status" value="1"/>
</dbReference>
<dbReference type="AlphaFoldDB" id="A0A1R4H4I4"/>
<reference evidence="8" key="1">
    <citation type="submission" date="2017-02" db="EMBL/GenBank/DDBJ databases">
        <authorList>
            <person name="Daims H."/>
        </authorList>
    </citation>
    <scope>NUCLEOTIDE SEQUENCE [LARGE SCALE GENOMIC DNA]</scope>
</reference>
<evidence type="ECO:0000256" key="6">
    <source>
        <dbReference type="SAM" id="Phobius"/>
    </source>
</evidence>
<feature type="compositionally biased region" description="Basic and acidic residues" evidence="5">
    <location>
        <begin position="94"/>
        <end position="120"/>
    </location>
</feature>
<keyword evidence="8" id="KW-1185">Reference proteome</keyword>
<evidence type="ECO:0000256" key="3">
    <source>
        <dbReference type="ARBA" id="ARBA00022989"/>
    </source>
</evidence>
<dbReference type="InterPro" id="IPR051045">
    <property type="entry name" value="TonB-dependent_transducer"/>
</dbReference>
<dbReference type="InterPro" id="IPR006260">
    <property type="entry name" value="TonB/TolA_C"/>
</dbReference>
<dbReference type="EMBL" id="FUKI01000090">
    <property type="protein sequence ID" value="SJM91154.1"/>
    <property type="molecule type" value="Genomic_DNA"/>
</dbReference>
<dbReference type="GO" id="GO:0031992">
    <property type="term" value="F:energy transducer activity"/>
    <property type="evidence" value="ECO:0007669"/>
    <property type="project" value="TreeGrafter"/>
</dbReference>
<comment type="subcellular location">
    <subcellularLocation>
        <location evidence="1">Membrane</location>
        <topology evidence="1">Single-pass membrane protein</topology>
    </subcellularLocation>
</comment>
<protein>
    <submittedName>
        <fullName evidence="7">TonB family protein</fullName>
    </submittedName>
</protein>
<keyword evidence="3 6" id="KW-1133">Transmembrane helix</keyword>
<dbReference type="Proteomes" id="UP000195667">
    <property type="component" value="Unassembled WGS sequence"/>
</dbReference>
<evidence type="ECO:0000256" key="5">
    <source>
        <dbReference type="SAM" id="MobiDB-lite"/>
    </source>
</evidence>
<gene>
    <name evidence="7" type="ORF">CRENPOLYSF1_180010</name>
</gene>
<name>A0A1R4H4I4_9GAMM</name>
<sequence>MSNNISFDRPNYSNSDSLILALFVAVVVHIIVGTTVKFTTPHVDKISRSSIDVTLTQAPTKKPPKQAKFLAPDNQEGAGSKVRKAKPPMQKMQSHAEKTEPHEKPLKKIHSEDKEAHEIKQQAAPKALIKKKSEKKIITQTKPVATHKVEEKPHIDAETLRQQIAQLGSEISYHPEGSDNTKAKTLAQVSTHKFIAAQYIKDWESKVERTGNLNFPTVATKKGSNSLTMDVGIQADGSIKSIRIRKSSGNAALDEAAKNIVKMSAPFAPLPSALLKELRVLVITRKWKFSDESGMTTP</sequence>
<dbReference type="Gene3D" id="3.30.1150.10">
    <property type="match status" value="1"/>
</dbReference>
<feature type="transmembrane region" description="Helical" evidence="6">
    <location>
        <begin position="18"/>
        <end position="38"/>
    </location>
</feature>
<dbReference type="PANTHER" id="PTHR33446">
    <property type="entry name" value="PROTEIN TONB-RELATED"/>
    <property type="match status" value="1"/>
</dbReference>
<evidence type="ECO:0000256" key="1">
    <source>
        <dbReference type="ARBA" id="ARBA00004167"/>
    </source>
</evidence>
<dbReference type="SUPFAM" id="SSF74653">
    <property type="entry name" value="TolA/TonB C-terminal domain"/>
    <property type="match status" value="1"/>
</dbReference>
<keyword evidence="4 6" id="KW-0472">Membrane</keyword>
<keyword evidence="2 6" id="KW-0812">Transmembrane</keyword>
<evidence type="ECO:0000313" key="7">
    <source>
        <dbReference type="EMBL" id="SJM91154.1"/>
    </source>
</evidence>
<dbReference type="Pfam" id="PF13103">
    <property type="entry name" value="TonB_2"/>
    <property type="match status" value="1"/>
</dbReference>
<organism evidence="7 8">
    <name type="scientific">Crenothrix polyspora</name>
    <dbReference type="NCBI Taxonomy" id="360316"/>
    <lineage>
        <taxon>Bacteria</taxon>
        <taxon>Pseudomonadati</taxon>
        <taxon>Pseudomonadota</taxon>
        <taxon>Gammaproteobacteria</taxon>
        <taxon>Methylococcales</taxon>
        <taxon>Crenotrichaceae</taxon>
        <taxon>Crenothrix</taxon>
    </lineage>
</organism>
<evidence type="ECO:0000256" key="4">
    <source>
        <dbReference type="ARBA" id="ARBA00023136"/>
    </source>
</evidence>
<feature type="region of interest" description="Disordered" evidence="5">
    <location>
        <begin position="57"/>
        <end position="135"/>
    </location>
</feature>
<dbReference type="NCBIfam" id="TIGR01352">
    <property type="entry name" value="tonB_Cterm"/>
    <property type="match status" value="1"/>
</dbReference>
<proteinExistence type="predicted"/>
<dbReference type="RefSeq" id="WP_087142825.1">
    <property type="nucleotide sequence ID" value="NZ_FUKI01000090.1"/>
</dbReference>
<accession>A0A1R4H4I4</accession>
<dbReference type="GO" id="GO:0098797">
    <property type="term" value="C:plasma membrane protein complex"/>
    <property type="evidence" value="ECO:0007669"/>
    <property type="project" value="TreeGrafter"/>
</dbReference>
<evidence type="ECO:0000256" key="2">
    <source>
        <dbReference type="ARBA" id="ARBA00022692"/>
    </source>
</evidence>